<dbReference type="EMBL" id="JBHRTR010000028">
    <property type="protein sequence ID" value="MFC3228494.1"/>
    <property type="molecule type" value="Genomic_DNA"/>
</dbReference>
<proteinExistence type="inferred from homology"/>
<dbReference type="Proteomes" id="UP001595528">
    <property type="component" value="Unassembled WGS sequence"/>
</dbReference>
<gene>
    <name evidence="6" type="ORF">ACFOGJ_14715</name>
</gene>
<evidence type="ECO:0000256" key="2">
    <source>
        <dbReference type="ARBA" id="ARBA00007639"/>
    </source>
</evidence>
<comment type="similarity">
    <text evidence="2">Belongs to the bacterial solute-binding protein 2 family.</text>
</comment>
<dbReference type="InterPro" id="IPR025997">
    <property type="entry name" value="SBP_2_dom"/>
</dbReference>
<evidence type="ECO:0000313" key="7">
    <source>
        <dbReference type="Proteomes" id="UP001595528"/>
    </source>
</evidence>
<evidence type="ECO:0000256" key="3">
    <source>
        <dbReference type="ARBA" id="ARBA00022729"/>
    </source>
</evidence>
<dbReference type="SUPFAM" id="SSF53822">
    <property type="entry name" value="Periplasmic binding protein-like I"/>
    <property type="match status" value="1"/>
</dbReference>
<dbReference type="Gene3D" id="3.40.50.2300">
    <property type="match status" value="2"/>
</dbReference>
<dbReference type="Pfam" id="PF13407">
    <property type="entry name" value="Peripla_BP_4"/>
    <property type="match status" value="1"/>
</dbReference>
<feature type="signal peptide" evidence="4">
    <location>
        <begin position="1"/>
        <end position="23"/>
    </location>
</feature>
<sequence length="372" mass="39555">MSTRSVPVRVLACAAALSALAFATPGAKADGLADAKAMVAAHSSLPEKFAPPNPPFDAKACVGGKKLLVIPVSSANPFTKNIATAMTAAGKEVGLEVVEWENQARPTQWVQGFDYAINNGFDAIDLLGGVNPAVLGPQIKAAKAAGLKVFTSHFYDTTQDPDPSLDGTSRIPFHKAGEIMANWAIAQTGGKVNAIIIGSDEIVPTAPFVEGIKKTLDANCADCKYTYVNAPVPEWSTKIQSSVQSGLISDPTVNYILPIYDSMSQFVIPAIKITGKTGQVKIATFNGTPFVIDAIQKGEVEMDVGESLGWIARGILDNEMRLMCGMEASDQLYVPFYLFTEANAKDAGTPADYDRGYGDMHVGGYRKLWGVE</sequence>
<dbReference type="PANTHER" id="PTHR46847">
    <property type="entry name" value="D-ALLOSE-BINDING PERIPLASMIC PROTEIN-RELATED"/>
    <property type="match status" value="1"/>
</dbReference>
<evidence type="ECO:0000313" key="6">
    <source>
        <dbReference type="EMBL" id="MFC3228494.1"/>
    </source>
</evidence>
<feature type="chain" id="PRO_5045376802" evidence="4">
    <location>
        <begin position="24"/>
        <end position="372"/>
    </location>
</feature>
<dbReference type="RefSeq" id="WP_379901657.1">
    <property type="nucleotide sequence ID" value="NZ_JBHRTR010000028.1"/>
</dbReference>
<keyword evidence="7" id="KW-1185">Reference proteome</keyword>
<organism evidence="6 7">
    <name type="scientific">Marinibaculum pumilum</name>
    <dbReference type="NCBI Taxonomy" id="1766165"/>
    <lineage>
        <taxon>Bacteria</taxon>
        <taxon>Pseudomonadati</taxon>
        <taxon>Pseudomonadota</taxon>
        <taxon>Alphaproteobacteria</taxon>
        <taxon>Rhodospirillales</taxon>
        <taxon>Rhodospirillaceae</taxon>
        <taxon>Marinibaculum</taxon>
    </lineage>
</organism>
<dbReference type="PANTHER" id="PTHR46847:SF2">
    <property type="entry name" value="ABC TRANSPORTER SUGAR-BINDING PROTEIN"/>
    <property type="match status" value="1"/>
</dbReference>
<evidence type="ECO:0000256" key="1">
    <source>
        <dbReference type="ARBA" id="ARBA00004196"/>
    </source>
</evidence>
<evidence type="ECO:0000259" key="5">
    <source>
        <dbReference type="Pfam" id="PF13407"/>
    </source>
</evidence>
<name>A0ABV7L1Z4_9PROT</name>
<feature type="domain" description="Periplasmic binding protein" evidence="5">
    <location>
        <begin position="69"/>
        <end position="313"/>
    </location>
</feature>
<accession>A0ABV7L1Z4</accession>
<keyword evidence="3 4" id="KW-0732">Signal</keyword>
<comment type="subcellular location">
    <subcellularLocation>
        <location evidence="1">Cell envelope</location>
    </subcellularLocation>
</comment>
<dbReference type="CDD" id="cd01536">
    <property type="entry name" value="PBP1_ABC_sugar_binding-like"/>
    <property type="match status" value="1"/>
</dbReference>
<evidence type="ECO:0000256" key="4">
    <source>
        <dbReference type="SAM" id="SignalP"/>
    </source>
</evidence>
<protein>
    <submittedName>
        <fullName evidence="6">Sugar ABC transporter substrate-binding protein</fullName>
    </submittedName>
</protein>
<comment type="caution">
    <text evidence="6">The sequence shown here is derived from an EMBL/GenBank/DDBJ whole genome shotgun (WGS) entry which is preliminary data.</text>
</comment>
<reference evidence="7" key="1">
    <citation type="journal article" date="2019" name="Int. J. Syst. Evol. Microbiol.">
        <title>The Global Catalogue of Microorganisms (GCM) 10K type strain sequencing project: providing services to taxonomists for standard genome sequencing and annotation.</title>
        <authorList>
            <consortium name="The Broad Institute Genomics Platform"/>
            <consortium name="The Broad Institute Genome Sequencing Center for Infectious Disease"/>
            <person name="Wu L."/>
            <person name="Ma J."/>
        </authorList>
    </citation>
    <scope>NUCLEOTIDE SEQUENCE [LARGE SCALE GENOMIC DNA]</scope>
    <source>
        <strain evidence="7">KCTC 42964</strain>
    </source>
</reference>
<dbReference type="InterPro" id="IPR028082">
    <property type="entry name" value="Peripla_BP_I"/>
</dbReference>